<evidence type="ECO:0000259" key="13">
    <source>
        <dbReference type="Pfam" id="PF01728"/>
    </source>
</evidence>
<dbReference type="OrthoDB" id="9790080at2"/>
<evidence type="ECO:0000256" key="3">
    <source>
        <dbReference type="ARBA" id="ARBA00022679"/>
    </source>
</evidence>
<keyword evidence="11" id="KW-0963">Cytoplasm</keyword>
<keyword evidence="1 11" id="KW-0698">rRNA processing</keyword>
<feature type="binding site" evidence="11">
    <location>
        <position position="62"/>
    </location>
    <ligand>
        <name>S-adenosyl-L-methionine</name>
        <dbReference type="ChEBI" id="CHEBI:59789"/>
    </ligand>
</feature>
<sequence length="206" mass="23173">MARSKTSKKWLNEHFDDPYVKKAQQEGWRSRAIYKLIEIDERDKLLKPGMTVVDLGAAPGGWSEYAARQVGDKGRVIALDLLPMDPIAGAEFIEGDFHEEPVYERLLAALDARPVDLVMSDMAPNMSGMKAVDQPRAMYLAELSLELAQKVLKPGGDMLIKAFTGEGLDEFKREIRQHFAKLIVRKPKASRARSPEIYLLARGYNV</sequence>
<dbReference type="SUPFAM" id="SSF53335">
    <property type="entry name" value="S-adenosyl-L-methionine-dependent methyltransferases"/>
    <property type="match status" value="1"/>
</dbReference>
<dbReference type="FunFam" id="3.40.50.150:FF:000005">
    <property type="entry name" value="Ribosomal RNA large subunit methyltransferase E"/>
    <property type="match status" value="1"/>
</dbReference>
<evidence type="ECO:0000313" key="15">
    <source>
        <dbReference type="Proteomes" id="UP000294914"/>
    </source>
</evidence>
<keyword evidence="2 11" id="KW-0489">Methyltransferase</keyword>
<comment type="subcellular location">
    <subcellularLocation>
        <location evidence="11">Cytoplasm</location>
    </subcellularLocation>
</comment>
<protein>
    <recommendedName>
        <fullName evidence="7 11">Ribosomal RNA large subunit methyltransferase E</fullName>
        <ecNumber evidence="6 11">2.1.1.166</ecNumber>
    </recommendedName>
    <alternativeName>
        <fullName evidence="9 11">23S rRNA Um2552 methyltransferase</fullName>
    </alternativeName>
    <alternativeName>
        <fullName evidence="8 11">rRNA (uridine-2'-O-)-methyltransferase</fullName>
    </alternativeName>
</protein>
<evidence type="ECO:0000256" key="2">
    <source>
        <dbReference type="ARBA" id="ARBA00022603"/>
    </source>
</evidence>
<dbReference type="PIRSF" id="PIRSF005461">
    <property type="entry name" value="23S_rRNA_mtase"/>
    <property type="match status" value="1"/>
</dbReference>
<dbReference type="EC" id="2.1.1.166" evidence="6 11"/>
<dbReference type="InterPro" id="IPR029063">
    <property type="entry name" value="SAM-dependent_MTases_sf"/>
</dbReference>
<feature type="domain" description="Ribosomal RNA methyltransferase FtsJ" evidence="13">
    <location>
        <begin position="28"/>
        <end position="204"/>
    </location>
</feature>
<comment type="function">
    <text evidence="5 11">Specifically methylates the uridine in position 2552 of 23S rRNA at the 2'-O position of the ribose in the fully assembled 50S ribosomal subunit.</text>
</comment>
<dbReference type="Pfam" id="PF01728">
    <property type="entry name" value="FtsJ"/>
    <property type="match status" value="1"/>
</dbReference>
<dbReference type="RefSeq" id="WP_134081490.1">
    <property type="nucleotide sequence ID" value="NZ_SOQX01000002.1"/>
</dbReference>
<dbReference type="Gene3D" id="3.40.50.150">
    <property type="entry name" value="Vaccinia Virus protein VP39"/>
    <property type="match status" value="1"/>
</dbReference>
<evidence type="ECO:0000256" key="4">
    <source>
        <dbReference type="ARBA" id="ARBA00022691"/>
    </source>
</evidence>
<dbReference type="InterPro" id="IPR015507">
    <property type="entry name" value="rRNA-MeTfrase_E"/>
</dbReference>
<evidence type="ECO:0000256" key="6">
    <source>
        <dbReference type="ARBA" id="ARBA00038861"/>
    </source>
</evidence>
<evidence type="ECO:0000256" key="7">
    <source>
        <dbReference type="ARBA" id="ARBA00041129"/>
    </source>
</evidence>
<dbReference type="InterPro" id="IPR050082">
    <property type="entry name" value="RNA_methyltr_RlmE"/>
</dbReference>
<comment type="catalytic activity">
    <reaction evidence="10 11">
        <text>uridine(2552) in 23S rRNA + S-adenosyl-L-methionine = 2'-O-methyluridine(2552) in 23S rRNA + S-adenosyl-L-homocysteine + H(+)</text>
        <dbReference type="Rhea" id="RHEA:42720"/>
        <dbReference type="Rhea" id="RHEA-COMP:10202"/>
        <dbReference type="Rhea" id="RHEA-COMP:10203"/>
        <dbReference type="ChEBI" id="CHEBI:15378"/>
        <dbReference type="ChEBI" id="CHEBI:57856"/>
        <dbReference type="ChEBI" id="CHEBI:59789"/>
        <dbReference type="ChEBI" id="CHEBI:65315"/>
        <dbReference type="ChEBI" id="CHEBI:74478"/>
        <dbReference type="EC" id="2.1.1.166"/>
    </reaction>
</comment>
<evidence type="ECO:0000256" key="8">
    <source>
        <dbReference type="ARBA" id="ARBA00041995"/>
    </source>
</evidence>
<keyword evidence="4 11" id="KW-0949">S-adenosyl-L-methionine</keyword>
<feature type="binding site" evidence="11">
    <location>
        <position position="96"/>
    </location>
    <ligand>
        <name>S-adenosyl-L-methionine</name>
        <dbReference type="ChEBI" id="CHEBI:59789"/>
    </ligand>
</feature>
<keyword evidence="15" id="KW-1185">Reference proteome</keyword>
<dbReference type="HAMAP" id="MF_01547">
    <property type="entry name" value="RNA_methyltr_E"/>
    <property type="match status" value="1"/>
</dbReference>
<dbReference type="PANTHER" id="PTHR10920">
    <property type="entry name" value="RIBOSOMAL RNA METHYLTRANSFERASE"/>
    <property type="match status" value="1"/>
</dbReference>
<gene>
    <name evidence="11" type="primary">rlmE</name>
    <name evidence="11" type="synonym">ftsJ</name>
    <name evidence="11" type="synonym">rrmJ</name>
    <name evidence="14" type="ORF">EDC23_0848</name>
</gene>
<evidence type="ECO:0000256" key="9">
    <source>
        <dbReference type="ARBA" id="ARBA00042745"/>
    </source>
</evidence>
<dbReference type="GO" id="GO:0008650">
    <property type="term" value="F:rRNA (uridine-2'-O-)-methyltransferase activity"/>
    <property type="evidence" value="ECO:0007669"/>
    <property type="project" value="UniProtKB-UniRule"/>
</dbReference>
<evidence type="ECO:0000256" key="5">
    <source>
        <dbReference type="ARBA" id="ARBA00037569"/>
    </source>
</evidence>
<dbReference type="Proteomes" id="UP000294914">
    <property type="component" value="Unassembled WGS sequence"/>
</dbReference>
<name>A0A4R8INM7_9GAMM</name>
<comment type="caution">
    <text evidence="14">The sequence shown here is derived from an EMBL/GenBank/DDBJ whole genome shotgun (WGS) entry which is preliminary data.</text>
</comment>
<accession>A0A4R8INM7</accession>
<feature type="binding site" evidence="11">
    <location>
        <position position="80"/>
    </location>
    <ligand>
        <name>S-adenosyl-L-methionine</name>
        <dbReference type="ChEBI" id="CHEBI:59789"/>
    </ligand>
</feature>
<dbReference type="GO" id="GO:0005737">
    <property type="term" value="C:cytoplasm"/>
    <property type="evidence" value="ECO:0007669"/>
    <property type="project" value="UniProtKB-SubCell"/>
</dbReference>
<dbReference type="InterPro" id="IPR002877">
    <property type="entry name" value="RNA_MeTrfase_FtsJ_dom"/>
</dbReference>
<organism evidence="14 15">
    <name type="scientific">Thiohalophilus thiocyanatoxydans</name>
    <dbReference type="NCBI Taxonomy" id="381308"/>
    <lineage>
        <taxon>Bacteria</taxon>
        <taxon>Pseudomonadati</taxon>
        <taxon>Pseudomonadota</taxon>
        <taxon>Gammaproteobacteria</taxon>
        <taxon>Thiohalomonadales</taxon>
        <taxon>Thiohalophilaceae</taxon>
        <taxon>Thiohalophilus</taxon>
    </lineage>
</organism>
<keyword evidence="3 11" id="KW-0808">Transferase</keyword>
<feature type="binding site" evidence="11">
    <location>
        <position position="60"/>
    </location>
    <ligand>
        <name>S-adenosyl-L-methionine</name>
        <dbReference type="ChEBI" id="CHEBI:59789"/>
    </ligand>
</feature>
<evidence type="ECO:0000313" key="14">
    <source>
        <dbReference type="EMBL" id="TDY02476.1"/>
    </source>
</evidence>
<dbReference type="EMBL" id="SOQX01000002">
    <property type="protein sequence ID" value="TDY02476.1"/>
    <property type="molecule type" value="Genomic_DNA"/>
</dbReference>
<dbReference type="AlphaFoldDB" id="A0A4R8INM7"/>
<evidence type="ECO:0000256" key="10">
    <source>
        <dbReference type="ARBA" id="ARBA00048970"/>
    </source>
</evidence>
<dbReference type="PANTHER" id="PTHR10920:SF18">
    <property type="entry name" value="RRNA METHYLTRANSFERASE 2, MITOCHONDRIAL"/>
    <property type="match status" value="1"/>
</dbReference>
<feature type="binding site" evidence="11">
    <location>
        <position position="121"/>
    </location>
    <ligand>
        <name>S-adenosyl-L-methionine</name>
        <dbReference type="ChEBI" id="CHEBI:59789"/>
    </ligand>
</feature>
<evidence type="ECO:0000256" key="12">
    <source>
        <dbReference type="PIRSR" id="PIRSR005461-1"/>
    </source>
</evidence>
<evidence type="ECO:0000256" key="11">
    <source>
        <dbReference type="HAMAP-Rule" id="MF_01547"/>
    </source>
</evidence>
<feature type="active site" description="Proton acceptor" evidence="11 12">
    <location>
        <position position="161"/>
    </location>
</feature>
<reference evidence="14 15" key="1">
    <citation type="submission" date="2019-03" db="EMBL/GenBank/DDBJ databases">
        <title>Genomic Encyclopedia of Type Strains, Phase IV (KMG-IV): sequencing the most valuable type-strain genomes for metagenomic binning, comparative biology and taxonomic classification.</title>
        <authorList>
            <person name="Goeker M."/>
        </authorList>
    </citation>
    <scope>NUCLEOTIDE SEQUENCE [LARGE SCALE GENOMIC DNA]</scope>
    <source>
        <strain evidence="14 15">DSM 16326</strain>
    </source>
</reference>
<evidence type="ECO:0000256" key="1">
    <source>
        <dbReference type="ARBA" id="ARBA00022552"/>
    </source>
</evidence>
<comment type="similarity">
    <text evidence="11">Belongs to the class I-like SAM-binding methyltransferase superfamily. RNA methyltransferase RlmE family.</text>
</comment>
<proteinExistence type="inferred from homology"/>
<dbReference type="NCBIfam" id="NF008390">
    <property type="entry name" value="PRK11188.1"/>
    <property type="match status" value="1"/>
</dbReference>